<keyword evidence="7" id="KW-1185">Reference proteome</keyword>
<evidence type="ECO:0000313" key="7">
    <source>
        <dbReference type="Proteomes" id="UP000887581"/>
    </source>
</evidence>
<organism evidence="7 8">
    <name type="scientific">Setaria digitata</name>
    <dbReference type="NCBI Taxonomy" id="48799"/>
    <lineage>
        <taxon>Eukaryota</taxon>
        <taxon>Metazoa</taxon>
        <taxon>Ecdysozoa</taxon>
        <taxon>Nematoda</taxon>
        <taxon>Chromadorea</taxon>
        <taxon>Rhabditida</taxon>
        <taxon>Spirurina</taxon>
        <taxon>Spiruromorpha</taxon>
        <taxon>Filarioidea</taxon>
        <taxon>Setariidae</taxon>
        <taxon>Setaria</taxon>
    </lineage>
</organism>
<dbReference type="Gene3D" id="3.65.10.20">
    <property type="entry name" value="RNA 3'-terminal phosphate cyclase domain"/>
    <property type="match status" value="2"/>
</dbReference>
<proteinExistence type="inferred from homology"/>
<dbReference type="WBParaSite" id="sdigi.contig61.g3286.t1">
    <property type="protein sequence ID" value="sdigi.contig61.g3286.t1"/>
    <property type="gene ID" value="sdigi.contig61.g3286"/>
</dbReference>
<dbReference type="NCBIfam" id="TIGR03400">
    <property type="entry name" value="18S_RNA_Rcl1p"/>
    <property type="match status" value="1"/>
</dbReference>
<keyword evidence="3" id="KW-0690">Ribosome biogenesis</keyword>
<evidence type="ECO:0000256" key="2">
    <source>
        <dbReference type="ARBA" id="ARBA00007089"/>
    </source>
</evidence>
<dbReference type="InterPro" id="IPR013791">
    <property type="entry name" value="RNA3'-term_phos_cycl_insert"/>
</dbReference>
<comment type="subcellular location">
    <subcellularLocation>
        <location evidence="1">Nucleus</location>
        <location evidence="1">Nucleolus</location>
    </subcellularLocation>
</comment>
<dbReference type="InterPro" id="IPR036553">
    <property type="entry name" value="RPTC_insert"/>
</dbReference>
<accession>A0A915PYV2</accession>
<dbReference type="SUPFAM" id="SSF55205">
    <property type="entry name" value="EPT/RTPC-like"/>
    <property type="match status" value="1"/>
</dbReference>
<evidence type="ECO:0000313" key="8">
    <source>
        <dbReference type="WBParaSite" id="sdigi.contig61.g3286.t1"/>
    </source>
</evidence>
<dbReference type="AlphaFoldDB" id="A0A915PYV2"/>
<dbReference type="InterPro" id="IPR020719">
    <property type="entry name" value="RNA3'_term_phos_cycl-like_CS"/>
</dbReference>
<feature type="domain" description="RNA 3'-terminal phosphate cyclase" evidence="5">
    <location>
        <begin position="44"/>
        <end position="316"/>
    </location>
</feature>
<dbReference type="Proteomes" id="UP000887581">
    <property type="component" value="Unplaced"/>
</dbReference>
<dbReference type="Pfam" id="PF05189">
    <property type="entry name" value="RTC_insert"/>
    <property type="match status" value="1"/>
</dbReference>
<dbReference type="InterPro" id="IPR037136">
    <property type="entry name" value="RNA3'_phos_cyclase_dom_sf"/>
</dbReference>
<dbReference type="GO" id="GO:0004521">
    <property type="term" value="F:RNA endonuclease activity"/>
    <property type="evidence" value="ECO:0007669"/>
    <property type="project" value="TreeGrafter"/>
</dbReference>
<reference evidence="8" key="1">
    <citation type="submission" date="2022-11" db="UniProtKB">
        <authorList>
            <consortium name="WormBaseParasite"/>
        </authorList>
    </citation>
    <scope>IDENTIFICATION</scope>
</reference>
<dbReference type="Gene3D" id="2.40.128.680">
    <property type="match status" value="1"/>
</dbReference>
<dbReference type="GO" id="GO:0006401">
    <property type="term" value="P:RNA catabolic process"/>
    <property type="evidence" value="ECO:0007669"/>
    <property type="project" value="InterPro"/>
</dbReference>
<dbReference type="FunFam" id="3.30.360.20:FF:000004">
    <property type="entry name" value="18S rRNA biogenesis protein"/>
    <property type="match status" value="1"/>
</dbReference>
<name>A0A915PYV2_9BILA</name>
<protein>
    <submittedName>
        <fullName evidence="8">RNA 3'-terminal phosphate cyclase-like protein</fullName>
    </submittedName>
</protein>
<evidence type="ECO:0000259" key="6">
    <source>
        <dbReference type="Pfam" id="PF05189"/>
    </source>
</evidence>
<dbReference type="GO" id="GO:0005730">
    <property type="term" value="C:nucleolus"/>
    <property type="evidence" value="ECO:0007669"/>
    <property type="project" value="UniProtKB-SubCell"/>
</dbReference>
<evidence type="ECO:0000256" key="1">
    <source>
        <dbReference type="ARBA" id="ARBA00004604"/>
    </source>
</evidence>
<dbReference type="InterPro" id="IPR000228">
    <property type="entry name" value="RNA3'_term_phos_cyc"/>
</dbReference>
<evidence type="ECO:0000256" key="4">
    <source>
        <dbReference type="ARBA" id="ARBA00023242"/>
    </source>
</evidence>
<keyword evidence="4" id="KW-0539">Nucleus</keyword>
<sequence length="674" mass="75425">MEQEELRFEGCNFFRQRLAYSLLSGRSVVVSGIRSSDDEPGIKGTEVGFSPGMITGGKVTLDCGNDRCISYYLEPLLMLAPFCKHPLNVKLQGITDAPGELSVDSIRATWLPVFNKFMLASDSPEIKIVARGYKPDGGGCVLLTVPIARTLRPVQCKTMGKICKIRGIASVSKVSPSIAHRMIEASKETLRNYIADVYITVDQRKGAAGGNSPGFGLFLTAETTEGVIYHGEAVSKPKGEQGNPLIPEDIGYMAACQLLDQIFAGGCVDITAQALAVTFMTLCQKDVSTYLFGPPSAYCVHTLRNLKKFFEITFKMDNWNKVCGDNETCHGQKLGSDEKVLITCIDVNEQVDTSGLQASEWEWLKQLCELADEECYSKVNNSFQNVALILRLDASSYVLELRRTKSFPVTGPEVVSSLGTAFKYSWQKGGTLRSLYNRFSEHCLRVDLAIKLCSDVRYPFTFVKWTISEDDSTCIAVTLFCEEWHARKSFELFLLVDWLEPNAFPRVITSSAPEYLENLRLDEWDSSREMTLEKSGNETVSVGHLDEAESIIFTNGPMSDNDFTNEFHSLPCRIEYDGPAKVSQYFVTETLEDEKIATFRGRILNGIEQQFPNGYRLYITTEKEKKGNSRVFEVSGSATSFMRWEYDRSTSYQSPITRAISYLNIAETFARDDE</sequence>
<dbReference type="Pfam" id="PF01137">
    <property type="entry name" value="RTC"/>
    <property type="match status" value="1"/>
</dbReference>
<dbReference type="GO" id="GO:0032299">
    <property type="term" value="C:ribonuclease H2 complex"/>
    <property type="evidence" value="ECO:0007669"/>
    <property type="project" value="InterPro"/>
</dbReference>
<dbReference type="CDD" id="cd09271">
    <property type="entry name" value="RNase_H2-C"/>
    <property type="match status" value="1"/>
</dbReference>
<dbReference type="Gene3D" id="3.30.360.20">
    <property type="entry name" value="RNA 3'-terminal phosphate cyclase, insert domain"/>
    <property type="match status" value="1"/>
</dbReference>
<dbReference type="InterPro" id="IPR013792">
    <property type="entry name" value="RNA3'P_cycl/enolpyr_Trfase_a/b"/>
</dbReference>
<dbReference type="InterPro" id="IPR023797">
    <property type="entry name" value="RNA3'_phos_cyclase_dom"/>
</dbReference>
<dbReference type="GO" id="GO:0000479">
    <property type="term" value="P:endonucleolytic cleavage of tricistronic rRNA transcript (SSU-rRNA, 5.8S rRNA, LSU-rRNA)"/>
    <property type="evidence" value="ECO:0007669"/>
    <property type="project" value="TreeGrafter"/>
</dbReference>
<dbReference type="InterPro" id="IPR013924">
    <property type="entry name" value="RNase_H2_suC"/>
</dbReference>
<evidence type="ECO:0000259" key="5">
    <source>
        <dbReference type="Pfam" id="PF01137"/>
    </source>
</evidence>
<feature type="domain" description="RNA 3'-terminal phosphate cyclase insert" evidence="6">
    <location>
        <begin position="159"/>
        <end position="262"/>
    </location>
</feature>
<dbReference type="PROSITE" id="PS01287">
    <property type="entry name" value="RTC"/>
    <property type="match status" value="1"/>
</dbReference>
<evidence type="ECO:0000256" key="3">
    <source>
        <dbReference type="ARBA" id="ARBA00022517"/>
    </source>
</evidence>
<dbReference type="CDD" id="cd00875">
    <property type="entry name" value="RNA_Cyclase_Class_I"/>
    <property type="match status" value="1"/>
</dbReference>
<dbReference type="PANTHER" id="PTHR11096:SF1">
    <property type="entry name" value="RNA 3'-TERMINAL PHOSPHATE CYCLASE-LIKE PROTEIN"/>
    <property type="match status" value="1"/>
</dbReference>
<dbReference type="PANTHER" id="PTHR11096">
    <property type="entry name" value="RNA 3' TERMINAL PHOSPHATE CYCLASE"/>
    <property type="match status" value="1"/>
</dbReference>
<dbReference type="Pfam" id="PF08615">
    <property type="entry name" value="RNase_H2_suC"/>
    <property type="match status" value="1"/>
</dbReference>
<comment type="similarity">
    <text evidence="2">Belongs to the RNA 3'-terminal cyclase family. Type 2 subfamily.</text>
</comment>
<dbReference type="InterPro" id="IPR016443">
    <property type="entry name" value="RNA3'_term_phos_cyc_type_2"/>
</dbReference>